<dbReference type="NCBIfam" id="TIGR01128">
    <property type="entry name" value="holA"/>
    <property type="match status" value="1"/>
</dbReference>
<dbReference type="GO" id="GO:0003887">
    <property type="term" value="F:DNA-directed DNA polymerase activity"/>
    <property type="evidence" value="ECO:0007669"/>
    <property type="project" value="UniProtKB-KW"/>
</dbReference>
<dbReference type="InterPro" id="IPR048466">
    <property type="entry name" value="DNA_pol3_delta-like_C"/>
</dbReference>
<dbReference type="InterPro" id="IPR005790">
    <property type="entry name" value="DNA_polIII_delta"/>
</dbReference>
<dbReference type="Gene3D" id="3.40.50.300">
    <property type="entry name" value="P-loop containing nucleotide triphosphate hydrolases"/>
    <property type="match status" value="1"/>
</dbReference>
<evidence type="ECO:0000256" key="7">
    <source>
        <dbReference type="ARBA" id="ARBA00034754"/>
    </source>
</evidence>
<dbReference type="SUPFAM" id="SSF52540">
    <property type="entry name" value="P-loop containing nucleoside triphosphate hydrolases"/>
    <property type="match status" value="1"/>
</dbReference>
<evidence type="ECO:0000256" key="3">
    <source>
        <dbReference type="ARBA" id="ARBA00022679"/>
    </source>
</evidence>
<name>A0A2U1E2T2_9FIRM</name>
<comment type="similarity">
    <text evidence="7">Belongs to the DNA polymerase HolA subunit family.</text>
</comment>
<accession>A0A2U1E2T2</accession>
<dbReference type="PANTHER" id="PTHR34388">
    <property type="entry name" value="DNA POLYMERASE III SUBUNIT DELTA"/>
    <property type="match status" value="1"/>
</dbReference>
<evidence type="ECO:0000259" key="9">
    <source>
        <dbReference type="Pfam" id="PF06144"/>
    </source>
</evidence>
<dbReference type="Pfam" id="PF06144">
    <property type="entry name" value="DNA_pol3_delta"/>
    <property type="match status" value="1"/>
</dbReference>
<feature type="domain" description="DNA polymerase III delta subunit-like C-terminal" evidence="10">
    <location>
        <begin position="214"/>
        <end position="330"/>
    </location>
</feature>
<evidence type="ECO:0000256" key="4">
    <source>
        <dbReference type="ARBA" id="ARBA00022695"/>
    </source>
</evidence>
<evidence type="ECO:0000256" key="6">
    <source>
        <dbReference type="ARBA" id="ARBA00022932"/>
    </source>
</evidence>
<evidence type="ECO:0000313" key="11">
    <source>
        <dbReference type="EMBL" id="PVY94231.1"/>
    </source>
</evidence>
<dbReference type="Pfam" id="PF21694">
    <property type="entry name" value="DNA_pol3_delta_C"/>
    <property type="match status" value="1"/>
</dbReference>
<dbReference type="Gene3D" id="1.10.8.60">
    <property type="match status" value="1"/>
</dbReference>
<dbReference type="Gene3D" id="1.20.272.10">
    <property type="match status" value="1"/>
</dbReference>
<dbReference type="EMBL" id="QEKV01000006">
    <property type="protein sequence ID" value="PVY94231.1"/>
    <property type="molecule type" value="Genomic_DNA"/>
</dbReference>
<keyword evidence="3" id="KW-0808">Transferase</keyword>
<keyword evidence="12" id="KW-1185">Reference proteome</keyword>
<evidence type="ECO:0000256" key="5">
    <source>
        <dbReference type="ARBA" id="ARBA00022705"/>
    </source>
</evidence>
<dbReference type="RefSeq" id="WP_116480283.1">
    <property type="nucleotide sequence ID" value="NZ_QEKV01000006.1"/>
</dbReference>
<protein>
    <recommendedName>
        <fullName evidence="2">DNA polymerase III subunit delta</fullName>
        <ecNumber evidence="1">2.7.7.7</ecNumber>
    </recommendedName>
</protein>
<dbReference type="InterPro" id="IPR027417">
    <property type="entry name" value="P-loop_NTPase"/>
</dbReference>
<reference evidence="11 12" key="1">
    <citation type="submission" date="2018-04" db="EMBL/GenBank/DDBJ databases">
        <title>Genomic Encyclopedia of Type Strains, Phase IV (KMG-IV): sequencing the most valuable type-strain genomes for metagenomic binning, comparative biology and taxonomic classification.</title>
        <authorList>
            <person name="Goeker M."/>
        </authorList>
    </citation>
    <scope>NUCLEOTIDE SEQUENCE [LARGE SCALE GENOMIC DNA]</scope>
    <source>
        <strain evidence="11 12">DSM 20705</strain>
    </source>
</reference>
<dbReference type="InterPro" id="IPR008921">
    <property type="entry name" value="DNA_pol3_clamp-load_cplx_C"/>
</dbReference>
<keyword evidence="6" id="KW-0239">DNA-directed DNA polymerase</keyword>
<evidence type="ECO:0000259" key="10">
    <source>
        <dbReference type="Pfam" id="PF21694"/>
    </source>
</evidence>
<evidence type="ECO:0000256" key="2">
    <source>
        <dbReference type="ARBA" id="ARBA00017703"/>
    </source>
</evidence>
<organism evidence="11 12">
    <name type="scientific">Ezakiella coagulans</name>
    <dbReference type="NCBI Taxonomy" id="46507"/>
    <lineage>
        <taxon>Bacteria</taxon>
        <taxon>Bacillati</taxon>
        <taxon>Bacillota</taxon>
        <taxon>Tissierellia</taxon>
        <taxon>Ezakiella</taxon>
    </lineage>
</organism>
<keyword evidence="4" id="KW-0548">Nucleotidyltransferase</keyword>
<dbReference type="InterPro" id="IPR010372">
    <property type="entry name" value="DNA_pol3_delta_N"/>
</dbReference>
<comment type="caution">
    <text evidence="11">The sequence shown here is derived from an EMBL/GenBank/DDBJ whole genome shotgun (WGS) entry which is preliminary data.</text>
</comment>
<feature type="domain" description="DNA polymerase III delta N-terminal" evidence="9">
    <location>
        <begin position="19"/>
        <end position="133"/>
    </location>
</feature>
<sequence>MNYTNFLKKTKSNEVSGIYCFQGTEDYLAKNTLNFLKRELIDESVLEFNSFEKDAADMTYNNLYEEIVRLPFMAKKRVIVLYNWTDLSKDLAKNYEEIEKIKDSYVLILMSSPESPKKNLSIVKTLMKYDRLVDFDMVNPIALKNWILKKFEEENKKINDAALAKFMEYLNYSKDSEFNSLYKIENEIKKLSSISSELIDVKTVDLMVNKSISSNIFNLTDAISQKNRKKAIQELNKLLNNGEEPVKILYMLSRHMINVLKIINYKNQGYKDYDIMRLVAISKFEFNKIYSSLKNFSEDKARFSLEKCMDADYILKTKKNEPNVLLFELVVSLN</sequence>
<dbReference type="GO" id="GO:0003677">
    <property type="term" value="F:DNA binding"/>
    <property type="evidence" value="ECO:0007669"/>
    <property type="project" value="InterPro"/>
</dbReference>
<dbReference type="AlphaFoldDB" id="A0A2U1E2T2"/>
<comment type="catalytic activity">
    <reaction evidence="8">
        <text>DNA(n) + a 2'-deoxyribonucleoside 5'-triphosphate = DNA(n+1) + diphosphate</text>
        <dbReference type="Rhea" id="RHEA:22508"/>
        <dbReference type="Rhea" id="RHEA-COMP:17339"/>
        <dbReference type="Rhea" id="RHEA-COMP:17340"/>
        <dbReference type="ChEBI" id="CHEBI:33019"/>
        <dbReference type="ChEBI" id="CHEBI:61560"/>
        <dbReference type="ChEBI" id="CHEBI:173112"/>
        <dbReference type="EC" id="2.7.7.7"/>
    </reaction>
</comment>
<gene>
    <name evidence="11" type="ORF">C7381_106104</name>
</gene>
<dbReference type="GO" id="GO:0009360">
    <property type="term" value="C:DNA polymerase III complex"/>
    <property type="evidence" value="ECO:0007669"/>
    <property type="project" value="InterPro"/>
</dbReference>
<evidence type="ECO:0000256" key="8">
    <source>
        <dbReference type="ARBA" id="ARBA00049244"/>
    </source>
</evidence>
<evidence type="ECO:0000313" key="12">
    <source>
        <dbReference type="Proteomes" id="UP000245793"/>
    </source>
</evidence>
<dbReference type="PANTHER" id="PTHR34388:SF1">
    <property type="entry name" value="DNA POLYMERASE III SUBUNIT DELTA"/>
    <property type="match status" value="1"/>
</dbReference>
<dbReference type="SUPFAM" id="SSF48019">
    <property type="entry name" value="post-AAA+ oligomerization domain-like"/>
    <property type="match status" value="1"/>
</dbReference>
<evidence type="ECO:0000256" key="1">
    <source>
        <dbReference type="ARBA" id="ARBA00012417"/>
    </source>
</evidence>
<dbReference type="Proteomes" id="UP000245793">
    <property type="component" value="Unassembled WGS sequence"/>
</dbReference>
<proteinExistence type="inferred from homology"/>
<keyword evidence="5" id="KW-0235">DNA replication</keyword>
<dbReference type="EC" id="2.7.7.7" evidence="1"/>
<dbReference type="GO" id="GO:0006261">
    <property type="term" value="P:DNA-templated DNA replication"/>
    <property type="evidence" value="ECO:0007669"/>
    <property type="project" value="TreeGrafter"/>
</dbReference>